<feature type="active site" description="Schiff-base intermediate with substrate" evidence="12 14">
    <location>
        <position position="166"/>
    </location>
</feature>
<dbReference type="InterPro" id="IPR013785">
    <property type="entry name" value="Aldolase_TIM"/>
</dbReference>
<evidence type="ECO:0000256" key="10">
    <source>
        <dbReference type="ARBA" id="ARBA00023270"/>
    </source>
</evidence>
<keyword evidence="6 12" id="KW-0028">Amino-acid biosynthesis</keyword>
<evidence type="ECO:0000256" key="15">
    <source>
        <dbReference type="PIRSR" id="PIRSR001365-2"/>
    </source>
</evidence>
<name>A0A1H4CZX2_9BACT</name>
<evidence type="ECO:0000256" key="5">
    <source>
        <dbReference type="ARBA" id="ARBA00022490"/>
    </source>
</evidence>
<dbReference type="RefSeq" id="WP_026020627.1">
    <property type="nucleotide sequence ID" value="NZ_CAEG01000005.1"/>
</dbReference>
<evidence type="ECO:0000256" key="11">
    <source>
        <dbReference type="ARBA" id="ARBA00047836"/>
    </source>
</evidence>
<keyword evidence="5 12" id="KW-0963">Cytoplasm</keyword>
<dbReference type="OrthoDB" id="9782828at2"/>
<accession>A0A1H4CZX2</accession>
<keyword evidence="10 12" id="KW-0704">Schiff base</keyword>
<dbReference type="PIRSF" id="PIRSF001365">
    <property type="entry name" value="DHDPS"/>
    <property type="match status" value="1"/>
</dbReference>
<evidence type="ECO:0000256" key="3">
    <source>
        <dbReference type="ARBA" id="ARBA00007592"/>
    </source>
</evidence>
<organism evidence="16 17">
    <name type="scientific">Alistipes timonensis JC136</name>
    <dbReference type="NCBI Taxonomy" id="1033731"/>
    <lineage>
        <taxon>Bacteria</taxon>
        <taxon>Pseudomonadati</taxon>
        <taxon>Bacteroidota</taxon>
        <taxon>Bacteroidia</taxon>
        <taxon>Bacteroidales</taxon>
        <taxon>Rikenellaceae</taxon>
        <taxon>Alistipes</taxon>
    </lineage>
</organism>
<dbReference type="CDD" id="cd00950">
    <property type="entry name" value="DHDPS"/>
    <property type="match status" value="1"/>
</dbReference>
<evidence type="ECO:0000256" key="2">
    <source>
        <dbReference type="ARBA" id="ARBA00005120"/>
    </source>
</evidence>
<dbReference type="InterPro" id="IPR020625">
    <property type="entry name" value="Schiff_base-form_aldolases_AS"/>
</dbReference>
<dbReference type="HAMAP" id="MF_00418">
    <property type="entry name" value="DapA"/>
    <property type="match status" value="1"/>
</dbReference>
<keyword evidence="9 12" id="KW-0456">Lyase</keyword>
<dbReference type="SMART" id="SM01130">
    <property type="entry name" value="DHDPS"/>
    <property type="match status" value="1"/>
</dbReference>
<comment type="function">
    <text evidence="1 12">Catalyzes the condensation of (S)-aspartate-beta-semialdehyde [(S)-ASA] and pyruvate to 4-hydroxy-tetrahydrodipicolinate (HTPA).</text>
</comment>
<sequence length="296" mass="32403">MLRHKLSGVGAAMITPFTADGRVDYKALARMIDYVIEGGVDYIVALGTTAETPTLYMPERAVIAMFITNHIAGRVPLVMGCGGNSTSEVLDQLREFDLRGADAILSVTPYYNKPSQEGLYQHFRTVSEHSPLPVILYNIPGRTGVNMTAETTLRIARDFKNVIGVKEASGDIEQMQRILDNRPEGFLVLSGDDGITIPLMRRGGDGVISVVANAFPKCFMGCVNHAKAGDFDTAEREYARLDEVVRALFEEGNPVGVKCALSVMGRIGDTMRLPLVAGSAALREKFRKLIDEYDLR</sequence>
<dbReference type="PROSITE" id="PS00666">
    <property type="entry name" value="DHDPS_2"/>
    <property type="match status" value="1"/>
</dbReference>
<evidence type="ECO:0000256" key="1">
    <source>
        <dbReference type="ARBA" id="ARBA00003294"/>
    </source>
</evidence>
<dbReference type="Proteomes" id="UP000183253">
    <property type="component" value="Unassembled WGS sequence"/>
</dbReference>
<dbReference type="GO" id="GO:0005829">
    <property type="term" value="C:cytosol"/>
    <property type="evidence" value="ECO:0007669"/>
    <property type="project" value="TreeGrafter"/>
</dbReference>
<evidence type="ECO:0000313" key="17">
    <source>
        <dbReference type="Proteomes" id="UP000183253"/>
    </source>
</evidence>
<dbReference type="NCBIfam" id="TIGR00674">
    <property type="entry name" value="dapA"/>
    <property type="match status" value="1"/>
</dbReference>
<dbReference type="AlphaFoldDB" id="A0A1H4CZX2"/>
<comment type="subcellular location">
    <subcellularLocation>
        <location evidence="12">Cytoplasm</location>
    </subcellularLocation>
</comment>
<dbReference type="PANTHER" id="PTHR12128:SF66">
    <property type="entry name" value="4-HYDROXY-2-OXOGLUTARATE ALDOLASE, MITOCHONDRIAL"/>
    <property type="match status" value="1"/>
</dbReference>
<dbReference type="GO" id="GO:0019877">
    <property type="term" value="P:diaminopimelate biosynthetic process"/>
    <property type="evidence" value="ECO:0007669"/>
    <property type="project" value="UniProtKB-UniRule"/>
</dbReference>
<keyword evidence="7 12" id="KW-0220">Diaminopimelate biosynthesis</keyword>
<dbReference type="GO" id="GO:0008840">
    <property type="term" value="F:4-hydroxy-tetrahydrodipicolinate synthase activity"/>
    <property type="evidence" value="ECO:0007669"/>
    <property type="project" value="UniProtKB-UniRule"/>
</dbReference>
<feature type="binding site" evidence="12 15">
    <location>
        <position position="49"/>
    </location>
    <ligand>
        <name>pyruvate</name>
        <dbReference type="ChEBI" id="CHEBI:15361"/>
    </ligand>
</feature>
<evidence type="ECO:0000256" key="9">
    <source>
        <dbReference type="ARBA" id="ARBA00023239"/>
    </source>
</evidence>
<dbReference type="PANTHER" id="PTHR12128">
    <property type="entry name" value="DIHYDRODIPICOLINATE SYNTHASE"/>
    <property type="match status" value="1"/>
</dbReference>
<evidence type="ECO:0000256" key="6">
    <source>
        <dbReference type="ARBA" id="ARBA00022605"/>
    </source>
</evidence>
<evidence type="ECO:0000256" key="14">
    <source>
        <dbReference type="PIRSR" id="PIRSR001365-1"/>
    </source>
</evidence>
<dbReference type="Gene3D" id="3.20.20.70">
    <property type="entry name" value="Aldolase class I"/>
    <property type="match status" value="1"/>
</dbReference>
<evidence type="ECO:0000256" key="4">
    <source>
        <dbReference type="ARBA" id="ARBA00012086"/>
    </source>
</evidence>
<evidence type="ECO:0000256" key="8">
    <source>
        <dbReference type="ARBA" id="ARBA00023154"/>
    </source>
</evidence>
<comment type="similarity">
    <text evidence="3 12 13">Belongs to the DapA family.</text>
</comment>
<feature type="site" description="Part of a proton relay during catalysis" evidence="12">
    <location>
        <position position="48"/>
    </location>
</feature>
<comment type="subunit">
    <text evidence="12">Homotetramer; dimer of dimers.</text>
</comment>
<dbReference type="PRINTS" id="PR00146">
    <property type="entry name" value="DHPICSNTHASE"/>
</dbReference>
<dbReference type="UniPathway" id="UPA00034">
    <property type="reaction ID" value="UER00017"/>
</dbReference>
<dbReference type="InterPro" id="IPR005263">
    <property type="entry name" value="DapA"/>
</dbReference>
<keyword evidence="8 12" id="KW-0457">Lysine biosynthesis</keyword>
<evidence type="ECO:0000256" key="7">
    <source>
        <dbReference type="ARBA" id="ARBA00022915"/>
    </source>
</evidence>
<dbReference type="SUPFAM" id="SSF51569">
    <property type="entry name" value="Aldolase"/>
    <property type="match status" value="1"/>
</dbReference>
<dbReference type="GO" id="GO:0009089">
    <property type="term" value="P:lysine biosynthetic process via diaminopimelate"/>
    <property type="evidence" value="ECO:0007669"/>
    <property type="project" value="UniProtKB-UniRule"/>
</dbReference>
<evidence type="ECO:0000313" key="16">
    <source>
        <dbReference type="EMBL" id="SEA65994.1"/>
    </source>
</evidence>
<evidence type="ECO:0000256" key="12">
    <source>
        <dbReference type="HAMAP-Rule" id="MF_00418"/>
    </source>
</evidence>
<evidence type="ECO:0000256" key="13">
    <source>
        <dbReference type="PIRNR" id="PIRNR001365"/>
    </source>
</evidence>
<reference evidence="16 17" key="1">
    <citation type="submission" date="2016-10" db="EMBL/GenBank/DDBJ databases">
        <authorList>
            <person name="de Groot N.N."/>
        </authorList>
    </citation>
    <scope>NUCLEOTIDE SEQUENCE [LARGE SCALE GENOMIC DNA]</scope>
    <source>
        <strain evidence="16 17">DSM 25383</strain>
    </source>
</reference>
<comment type="catalytic activity">
    <reaction evidence="11 12">
        <text>L-aspartate 4-semialdehyde + pyruvate = (2S,4S)-4-hydroxy-2,3,4,5-tetrahydrodipicolinate + H2O + H(+)</text>
        <dbReference type="Rhea" id="RHEA:34171"/>
        <dbReference type="ChEBI" id="CHEBI:15361"/>
        <dbReference type="ChEBI" id="CHEBI:15377"/>
        <dbReference type="ChEBI" id="CHEBI:15378"/>
        <dbReference type="ChEBI" id="CHEBI:67139"/>
        <dbReference type="ChEBI" id="CHEBI:537519"/>
        <dbReference type="EC" id="4.3.3.7"/>
    </reaction>
</comment>
<feature type="active site" description="Proton donor/acceptor" evidence="12 14">
    <location>
        <position position="137"/>
    </location>
</feature>
<dbReference type="EMBL" id="FNRI01000005">
    <property type="protein sequence ID" value="SEA65994.1"/>
    <property type="molecule type" value="Genomic_DNA"/>
</dbReference>
<comment type="pathway">
    <text evidence="2 12">Amino-acid biosynthesis; L-lysine biosynthesis via DAP pathway; (S)-tetrahydrodipicolinate from L-aspartate: step 3/4.</text>
</comment>
<dbReference type="Pfam" id="PF00701">
    <property type="entry name" value="DHDPS"/>
    <property type="match status" value="1"/>
</dbReference>
<dbReference type="STRING" id="1033731.SAMN05444145_10592"/>
<dbReference type="EC" id="4.3.3.7" evidence="4 12"/>
<keyword evidence="17" id="KW-1185">Reference proteome</keyword>
<proteinExistence type="inferred from homology"/>
<comment type="caution">
    <text evidence="12">Was originally thought to be a dihydrodipicolinate synthase (DHDPS), catalyzing the condensation of (S)-aspartate-beta-semialdehyde [(S)-ASA] and pyruvate to dihydrodipicolinate (DHDP). However, it was shown in E.coli that the product of the enzymatic reaction is not dihydrodipicolinate but in fact (4S)-4-hydroxy-2,3,4,5-tetrahydro-(2S)-dipicolinic acid (HTPA), and that the consecutive dehydration reaction leading to DHDP is not spontaneous but catalyzed by DapB.</text>
</comment>
<dbReference type="InterPro" id="IPR002220">
    <property type="entry name" value="DapA-like"/>
</dbReference>
<protein>
    <recommendedName>
        <fullName evidence="4 12">4-hydroxy-tetrahydrodipicolinate synthase</fullName>
        <shortName evidence="12">HTPA synthase</shortName>
        <ecNumber evidence="4 12">4.3.3.7</ecNumber>
    </recommendedName>
</protein>
<feature type="binding site" evidence="12 15">
    <location>
        <position position="208"/>
    </location>
    <ligand>
        <name>pyruvate</name>
        <dbReference type="ChEBI" id="CHEBI:15361"/>
    </ligand>
</feature>
<gene>
    <name evidence="12" type="primary">dapA</name>
    <name evidence="16" type="ORF">SAMN05444145_10592</name>
</gene>
<feature type="site" description="Part of a proton relay during catalysis" evidence="12">
    <location>
        <position position="111"/>
    </location>
</feature>